<feature type="coiled-coil region" evidence="1">
    <location>
        <begin position="6"/>
        <end position="128"/>
    </location>
</feature>
<dbReference type="AlphaFoldDB" id="A0ABD3NDR6"/>
<evidence type="ECO:0000313" key="2">
    <source>
        <dbReference type="EMBL" id="KAL3774110.1"/>
    </source>
</evidence>
<keyword evidence="1" id="KW-0175">Coiled coil</keyword>
<gene>
    <name evidence="2" type="ORF">ACHAWO_008506</name>
</gene>
<proteinExistence type="predicted"/>
<evidence type="ECO:0000313" key="3">
    <source>
        <dbReference type="Proteomes" id="UP001530400"/>
    </source>
</evidence>
<name>A0ABD3NDR6_9STRA</name>
<reference evidence="2 3" key="1">
    <citation type="submission" date="2024-10" db="EMBL/GenBank/DDBJ databases">
        <title>Updated reference genomes for cyclostephanoid diatoms.</title>
        <authorList>
            <person name="Roberts W.R."/>
            <person name="Alverson A.J."/>
        </authorList>
    </citation>
    <scope>NUCLEOTIDE SEQUENCE [LARGE SCALE GENOMIC DNA]</scope>
    <source>
        <strain evidence="2 3">AJA010-31</strain>
    </source>
</reference>
<dbReference type="Proteomes" id="UP001530400">
    <property type="component" value="Unassembled WGS sequence"/>
</dbReference>
<protein>
    <submittedName>
        <fullName evidence="2">Uncharacterized protein</fullName>
    </submittedName>
</protein>
<sequence>MNSQGLALVEAEYAKLQECIDNLKETIDSNLSEQKEELETIHQSQISKLSIDIDQLKAEKMKLEEAIAANERANLLENERDWYKKEALHLDKVLEESKSECKELKMKLDESNNDRKWMKEQLEKLTKHNWALEMKK</sequence>
<dbReference type="EMBL" id="JALLPJ020001210">
    <property type="protein sequence ID" value="KAL3774110.1"/>
    <property type="molecule type" value="Genomic_DNA"/>
</dbReference>
<evidence type="ECO:0000256" key="1">
    <source>
        <dbReference type="SAM" id="Coils"/>
    </source>
</evidence>
<organism evidence="2 3">
    <name type="scientific">Cyclotella atomus</name>
    <dbReference type="NCBI Taxonomy" id="382360"/>
    <lineage>
        <taxon>Eukaryota</taxon>
        <taxon>Sar</taxon>
        <taxon>Stramenopiles</taxon>
        <taxon>Ochrophyta</taxon>
        <taxon>Bacillariophyta</taxon>
        <taxon>Coscinodiscophyceae</taxon>
        <taxon>Thalassiosirophycidae</taxon>
        <taxon>Stephanodiscales</taxon>
        <taxon>Stephanodiscaceae</taxon>
        <taxon>Cyclotella</taxon>
    </lineage>
</organism>
<comment type="caution">
    <text evidence="2">The sequence shown here is derived from an EMBL/GenBank/DDBJ whole genome shotgun (WGS) entry which is preliminary data.</text>
</comment>
<keyword evidence="3" id="KW-1185">Reference proteome</keyword>
<accession>A0ABD3NDR6</accession>
<dbReference type="PANTHER" id="PTHR40515:SF1">
    <property type="entry name" value="CILIA- AND FLAGELLA-ASSOCIATED PROTEIN 157"/>
    <property type="match status" value="1"/>
</dbReference>
<dbReference type="PANTHER" id="PTHR40515">
    <property type="entry name" value="CILIA- AND FLAGELLA-ASSOCIATED PROTEIN 157"/>
    <property type="match status" value="1"/>
</dbReference>